<dbReference type="InterPro" id="IPR001173">
    <property type="entry name" value="Glyco_trans_2-like"/>
</dbReference>
<dbReference type="Gene3D" id="3.90.550.10">
    <property type="entry name" value="Spore Coat Polysaccharide Biosynthesis Protein SpsA, Chain A"/>
    <property type="match status" value="1"/>
</dbReference>
<dbReference type="SUPFAM" id="SSF53448">
    <property type="entry name" value="Nucleotide-diphospho-sugar transferases"/>
    <property type="match status" value="1"/>
</dbReference>
<dbReference type="Pfam" id="PF00535">
    <property type="entry name" value="Glycos_transf_2"/>
    <property type="match status" value="1"/>
</dbReference>
<proteinExistence type="predicted"/>
<dbReference type="Proteomes" id="UP001163104">
    <property type="component" value="Chromosome"/>
</dbReference>
<accession>A0AA46SJZ7</accession>
<dbReference type="RefSeq" id="WP_053071402.1">
    <property type="nucleotide sequence ID" value="NZ_CP107027.1"/>
</dbReference>
<evidence type="ECO:0000259" key="1">
    <source>
        <dbReference type="Pfam" id="PF00535"/>
    </source>
</evidence>
<name>A0AA46SJZ7_CYTFI</name>
<dbReference type="PANTHER" id="PTHR43685:SF2">
    <property type="entry name" value="GLYCOSYLTRANSFERASE 2-LIKE DOMAIN-CONTAINING PROTEIN"/>
    <property type="match status" value="1"/>
</dbReference>
<dbReference type="PANTHER" id="PTHR43685">
    <property type="entry name" value="GLYCOSYLTRANSFERASE"/>
    <property type="match status" value="1"/>
</dbReference>
<dbReference type="AlphaFoldDB" id="A0AA46SJZ7"/>
<organism evidence="2 3">
    <name type="scientific">Cytobacillus firmus</name>
    <name type="common">Bacillus firmus</name>
    <dbReference type="NCBI Taxonomy" id="1399"/>
    <lineage>
        <taxon>Bacteria</taxon>
        <taxon>Bacillati</taxon>
        <taxon>Bacillota</taxon>
        <taxon>Bacilli</taxon>
        <taxon>Bacillales</taxon>
        <taxon>Bacillaceae</taxon>
        <taxon>Cytobacillus</taxon>
    </lineage>
</organism>
<dbReference type="CDD" id="cd06433">
    <property type="entry name" value="GT_2_WfgS_like"/>
    <property type="match status" value="1"/>
</dbReference>
<reference evidence="2" key="1">
    <citation type="submission" date="2022-10" db="EMBL/GenBank/DDBJ databases">
        <title>Mechanism of multi-heavy metal repair in Cytobacillus Firmus M7.</title>
        <authorList>
            <person name="Li X."/>
            <person name="Yu C."/>
        </authorList>
    </citation>
    <scope>NUCLEOTIDE SEQUENCE</scope>
    <source>
        <strain evidence="2">M7</strain>
    </source>
</reference>
<protein>
    <submittedName>
        <fullName evidence="2">Glycosyltransferase</fullName>
    </submittedName>
</protein>
<feature type="domain" description="Glycosyltransferase 2-like" evidence="1">
    <location>
        <begin position="10"/>
        <end position="130"/>
    </location>
</feature>
<dbReference type="InterPro" id="IPR029044">
    <property type="entry name" value="Nucleotide-diphossugar_trans"/>
</dbReference>
<gene>
    <name evidence="2" type="ORF">OD459_01870</name>
</gene>
<evidence type="ECO:0000313" key="3">
    <source>
        <dbReference type="Proteomes" id="UP001163104"/>
    </source>
</evidence>
<dbReference type="InterPro" id="IPR050834">
    <property type="entry name" value="Glycosyltransf_2"/>
</dbReference>
<dbReference type="EMBL" id="CP107027">
    <property type="protein sequence ID" value="UYG95799.1"/>
    <property type="molecule type" value="Genomic_DNA"/>
</dbReference>
<evidence type="ECO:0000313" key="2">
    <source>
        <dbReference type="EMBL" id="UYG95799.1"/>
    </source>
</evidence>
<sequence>MKVKNSPTVSIITPSYNQGKFIRETIESVLSQDFKDIEHIVVDGGSTDETLSILREYSKRDARFRFISEKDNGQSHAINKGFKMAKGQIIGWLNSDDTYLPGAISNAFQMFNNRPDYSMVYGDANITDVNNQIIMRFKARHVRLKDLFRKCPISQPAVFMKKKMLEELGGVDEKLDFCMDYELWIRIAKKGYGMGRVPTILANSRYYPESKSGSKYAEVGFPEIISTSQRHFGTVSRSWMKIFLLSYPTKGFFWALNLLRATSIFSNSPAITNFSKKKSGEYSFQVSNNPEIPFSAIVMDISGHDNDELNLNIYKKKDLFHTTILNKDSAPLLIPISLENNGTKVSITSNKKDFSINNIAALSLVEKTFTEAYKEGEPGITRWINQNFKFN</sequence>